<gene>
    <name evidence="7" type="primary">MKI67IP</name>
    <name evidence="7" type="ORF">HK097_008388</name>
</gene>
<evidence type="ECO:0000256" key="4">
    <source>
        <dbReference type="PROSITE-ProRule" id="PRU00176"/>
    </source>
</evidence>
<reference evidence="7" key="1">
    <citation type="submission" date="2020-05" db="EMBL/GenBank/DDBJ databases">
        <title>Phylogenomic resolution of chytrid fungi.</title>
        <authorList>
            <person name="Stajich J.E."/>
            <person name="Amses K."/>
            <person name="Simmons R."/>
            <person name="Seto K."/>
            <person name="Myers J."/>
            <person name="Bonds A."/>
            <person name="Quandt C.A."/>
            <person name="Barry K."/>
            <person name="Liu P."/>
            <person name="Grigoriev I."/>
            <person name="Longcore J.E."/>
            <person name="James T.Y."/>
        </authorList>
    </citation>
    <scope>NUCLEOTIDE SEQUENCE</scope>
    <source>
        <strain evidence="7">JEL0318</strain>
    </source>
</reference>
<dbReference type="PANTHER" id="PTHR46754">
    <property type="entry name" value="MKI67 FHA DOMAIN-INTERACTING NUCLEOLAR PHOSPHOPROTEIN"/>
    <property type="match status" value="1"/>
</dbReference>
<dbReference type="InterPro" id="IPR000504">
    <property type="entry name" value="RRM_dom"/>
</dbReference>
<dbReference type="Proteomes" id="UP001212841">
    <property type="component" value="Unassembled WGS sequence"/>
</dbReference>
<feature type="region of interest" description="Disordered" evidence="5">
    <location>
        <begin position="377"/>
        <end position="490"/>
    </location>
</feature>
<dbReference type="PROSITE" id="PS50102">
    <property type="entry name" value="RRM"/>
    <property type="match status" value="1"/>
</dbReference>
<evidence type="ECO:0000256" key="5">
    <source>
        <dbReference type="SAM" id="MobiDB-lite"/>
    </source>
</evidence>
<feature type="compositionally biased region" description="Polar residues" evidence="5">
    <location>
        <begin position="45"/>
        <end position="56"/>
    </location>
</feature>
<name>A0AAD5X4K2_9FUNG</name>
<dbReference type="GO" id="GO:0003723">
    <property type="term" value="F:RNA binding"/>
    <property type="evidence" value="ECO:0007669"/>
    <property type="project" value="UniProtKB-UniRule"/>
</dbReference>
<organism evidence="7 8">
    <name type="scientific">Rhizophlyctis rosea</name>
    <dbReference type="NCBI Taxonomy" id="64517"/>
    <lineage>
        <taxon>Eukaryota</taxon>
        <taxon>Fungi</taxon>
        <taxon>Fungi incertae sedis</taxon>
        <taxon>Chytridiomycota</taxon>
        <taxon>Chytridiomycota incertae sedis</taxon>
        <taxon>Chytridiomycetes</taxon>
        <taxon>Rhizophlyctidales</taxon>
        <taxon>Rhizophlyctidaceae</taxon>
        <taxon>Rhizophlyctis</taxon>
    </lineage>
</organism>
<dbReference type="Gene3D" id="3.30.70.330">
    <property type="match status" value="1"/>
</dbReference>
<evidence type="ECO:0000313" key="7">
    <source>
        <dbReference type="EMBL" id="KAJ3050622.1"/>
    </source>
</evidence>
<feature type="compositionally biased region" description="Low complexity" evidence="5">
    <location>
        <begin position="431"/>
        <end position="475"/>
    </location>
</feature>
<feature type="compositionally biased region" description="Acidic residues" evidence="5">
    <location>
        <begin position="83"/>
        <end position="148"/>
    </location>
</feature>
<keyword evidence="2 4" id="KW-0694">RNA-binding</keyword>
<accession>A0AAD5X4K2</accession>
<dbReference type="SMART" id="SM00360">
    <property type="entry name" value="RRM"/>
    <property type="match status" value="1"/>
</dbReference>
<proteinExistence type="predicted"/>
<evidence type="ECO:0000256" key="1">
    <source>
        <dbReference type="ARBA" id="ARBA00004604"/>
    </source>
</evidence>
<feature type="region of interest" description="Disordered" evidence="5">
    <location>
        <begin position="1"/>
        <end position="229"/>
    </location>
</feature>
<keyword evidence="8" id="KW-1185">Reference proteome</keyword>
<dbReference type="InterPro" id="IPR012677">
    <property type="entry name" value="Nucleotide-bd_a/b_plait_sf"/>
</dbReference>
<feature type="compositionally biased region" description="Low complexity" evidence="5">
    <location>
        <begin position="61"/>
        <end position="71"/>
    </location>
</feature>
<protein>
    <submittedName>
        <fullName evidence="7">MKI67 FHA domain-interacting nucleolar phosphoprotein</fullName>
    </submittedName>
</protein>
<dbReference type="SUPFAM" id="SSF54928">
    <property type="entry name" value="RNA-binding domain, RBD"/>
    <property type="match status" value="1"/>
</dbReference>
<evidence type="ECO:0000256" key="2">
    <source>
        <dbReference type="ARBA" id="ARBA00022884"/>
    </source>
</evidence>
<dbReference type="CDD" id="cd12307">
    <property type="entry name" value="RRM_NIFK_like"/>
    <property type="match status" value="1"/>
</dbReference>
<evidence type="ECO:0000259" key="6">
    <source>
        <dbReference type="PROSITE" id="PS50102"/>
    </source>
</evidence>
<comment type="subcellular location">
    <subcellularLocation>
        <location evidence="1">Nucleus</location>
        <location evidence="1">Nucleolus</location>
    </subcellularLocation>
</comment>
<sequence>MAAQKKRGAEGVQSEAKKTKTVTKGKASSRPLMNTPVPDTPAKSPKQQLTKSSAKSKPQLATKTSAPASTKVSKKSKPKQPEPESEEEDEESDDGVEITMDDDEASSEPEEDDEELSELEDADIDAGLGEMEEDDEAATPSDTEEPVADESALLEGIDSSEGEDSSDEEALGDDANGEDAFKQNQPLVLLRPEVREALEKEKEAQLSKKERKKARKAAGEKEVPSTPGTVYLGRVPHGFYEKEMRAYFSQFGEVTNLRLSRNKKTGASKHFGFIQFTSQEVAKIVAETMDNYLMFGHLLKCKYVPEDKLHPDTWKGANKKFRVIPHNKIQREKHNKTKTPEQHTKLVDKLVKSESKKRKKLEELGIEYDFAGYEGKEVPAESADTGAESGEKDAKRRKTDGKKGKKGGEEKAVEKVVEAPKKKKDGKAEKVPAAPAAKAPAKAAANGKAATPAKSPAKSPAAAAKGGKAPPVLGVKEGGKMKGKAGKKSK</sequence>
<dbReference type="EMBL" id="JADGJD010000492">
    <property type="protein sequence ID" value="KAJ3050622.1"/>
    <property type="molecule type" value="Genomic_DNA"/>
</dbReference>
<feature type="domain" description="RRM" evidence="6">
    <location>
        <begin position="228"/>
        <end position="306"/>
    </location>
</feature>
<evidence type="ECO:0000256" key="3">
    <source>
        <dbReference type="ARBA" id="ARBA00023242"/>
    </source>
</evidence>
<comment type="caution">
    <text evidence="7">The sequence shown here is derived from an EMBL/GenBank/DDBJ whole genome shotgun (WGS) entry which is preliminary data.</text>
</comment>
<feature type="compositionally biased region" description="Basic and acidic residues" evidence="5">
    <location>
        <begin position="406"/>
        <end position="430"/>
    </location>
</feature>
<feature type="compositionally biased region" description="Basic residues" evidence="5">
    <location>
        <begin position="395"/>
        <end position="405"/>
    </location>
</feature>
<feature type="compositionally biased region" description="Basic residues" evidence="5">
    <location>
        <begin position="481"/>
        <end position="490"/>
    </location>
</feature>
<dbReference type="InterPro" id="IPR035979">
    <property type="entry name" value="RBD_domain_sf"/>
</dbReference>
<keyword evidence="3" id="KW-0539">Nucleus</keyword>
<dbReference type="GO" id="GO:0005730">
    <property type="term" value="C:nucleolus"/>
    <property type="evidence" value="ECO:0007669"/>
    <property type="project" value="UniProtKB-SubCell"/>
</dbReference>
<feature type="compositionally biased region" description="Basic and acidic residues" evidence="5">
    <location>
        <begin position="192"/>
        <end position="208"/>
    </location>
</feature>
<feature type="compositionally biased region" description="Acidic residues" evidence="5">
    <location>
        <begin position="158"/>
        <end position="177"/>
    </location>
</feature>
<dbReference type="AlphaFoldDB" id="A0AAD5X4K2"/>
<dbReference type="Pfam" id="PF00076">
    <property type="entry name" value="RRM_1"/>
    <property type="match status" value="1"/>
</dbReference>
<evidence type="ECO:0000313" key="8">
    <source>
        <dbReference type="Proteomes" id="UP001212841"/>
    </source>
</evidence>